<dbReference type="Proteomes" id="UP000585638">
    <property type="component" value="Unassembled WGS sequence"/>
</dbReference>
<feature type="transmembrane region" description="Helical" evidence="1">
    <location>
        <begin position="39"/>
        <end position="56"/>
    </location>
</feature>
<accession>A0A7W9NML4</accession>
<keyword evidence="1" id="KW-1133">Transmembrane helix</keyword>
<evidence type="ECO:0000313" key="2">
    <source>
        <dbReference type="EMBL" id="MBB5897969.1"/>
    </source>
</evidence>
<proteinExistence type="predicted"/>
<dbReference type="Pfam" id="PF14325">
    <property type="entry name" value="DUF4383"/>
    <property type="match status" value="1"/>
</dbReference>
<evidence type="ECO:0000313" key="3">
    <source>
        <dbReference type="Proteomes" id="UP000585638"/>
    </source>
</evidence>
<comment type="caution">
    <text evidence="2">The sequence shown here is derived from an EMBL/GenBank/DDBJ whole genome shotgun (WGS) entry which is preliminary data.</text>
</comment>
<name>A0A7W9NML4_9PSEU</name>
<gene>
    <name evidence="2" type="ORF">BJ998_009228</name>
</gene>
<keyword evidence="1" id="KW-0812">Transmembrane</keyword>
<keyword evidence="3" id="KW-1185">Reference proteome</keyword>
<keyword evidence="1" id="KW-0472">Membrane</keyword>
<dbReference type="AlphaFoldDB" id="A0A7W9NML4"/>
<reference evidence="2 3" key="1">
    <citation type="submission" date="2020-08" db="EMBL/GenBank/DDBJ databases">
        <title>Sequencing the genomes of 1000 actinobacteria strains.</title>
        <authorList>
            <person name="Klenk H.-P."/>
        </authorList>
    </citation>
    <scope>NUCLEOTIDE SEQUENCE [LARGE SCALE GENOMIC DNA]</scope>
    <source>
        <strain evidence="2 3">DSM 43851</strain>
    </source>
</reference>
<sequence>MTRVKGGAAVLAKPQKITFAVGALNVAAAALHVFPLSPAQHWAQLLTGVAGLLLAGSVDRARLFGLLLVIGYGAMLAWELTTTTDFGAWLPARMIVSGVVIEVVACGTASGR</sequence>
<protein>
    <submittedName>
        <fullName evidence="2">Uncharacterized protein</fullName>
    </submittedName>
</protein>
<organism evidence="2 3">
    <name type="scientific">Kutzneria kofuensis</name>
    <dbReference type="NCBI Taxonomy" id="103725"/>
    <lineage>
        <taxon>Bacteria</taxon>
        <taxon>Bacillati</taxon>
        <taxon>Actinomycetota</taxon>
        <taxon>Actinomycetes</taxon>
        <taxon>Pseudonocardiales</taxon>
        <taxon>Pseudonocardiaceae</taxon>
        <taxon>Kutzneria</taxon>
    </lineage>
</organism>
<dbReference type="RefSeq" id="WP_184870442.1">
    <property type="nucleotide sequence ID" value="NZ_JACHIR010000004.1"/>
</dbReference>
<dbReference type="EMBL" id="JACHIR010000004">
    <property type="protein sequence ID" value="MBB5897969.1"/>
    <property type="molecule type" value="Genomic_DNA"/>
</dbReference>
<feature type="transmembrane region" description="Helical" evidence="1">
    <location>
        <begin position="63"/>
        <end position="80"/>
    </location>
</feature>
<evidence type="ECO:0000256" key="1">
    <source>
        <dbReference type="SAM" id="Phobius"/>
    </source>
</evidence>